<dbReference type="EMBL" id="FWYC01000007">
    <property type="protein sequence ID" value="SMC95171.1"/>
    <property type="molecule type" value="Genomic_DNA"/>
</dbReference>
<dbReference type="OrthoDB" id="3697025at2"/>
<dbReference type="PROSITE" id="PS51257">
    <property type="entry name" value="PROKAR_LIPOPROTEIN"/>
    <property type="match status" value="1"/>
</dbReference>
<name>A0A1W2DCK7_9PSEU</name>
<dbReference type="Proteomes" id="UP000192840">
    <property type="component" value="Unassembled WGS sequence"/>
</dbReference>
<keyword evidence="2" id="KW-1185">Reference proteome</keyword>
<evidence type="ECO:0000313" key="1">
    <source>
        <dbReference type="EMBL" id="SMC95171.1"/>
    </source>
</evidence>
<accession>A0A1W2DCK7</accession>
<sequence>MTSRQLAVAIGVAIAASIGCSVPSRPVQPSTPTTEVVASVQIPPPESRSPQVTVEGEATWLTGRPGCISLVTEAGQRFQLSGSIVLDNEHRARAGEQPRAQRVRVTGYVPERGASACHLGLTFVAEKVTAVSS</sequence>
<organism evidence="1 2">
    <name type="scientific">Lentzea albidocapillata</name>
    <dbReference type="NCBI Taxonomy" id="40571"/>
    <lineage>
        <taxon>Bacteria</taxon>
        <taxon>Bacillati</taxon>
        <taxon>Actinomycetota</taxon>
        <taxon>Actinomycetes</taxon>
        <taxon>Pseudonocardiales</taxon>
        <taxon>Pseudonocardiaceae</taxon>
        <taxon>Lentzea</taxon>
    </lineage>
</organism>
<dbReference type="RefSeq" id="WP_144065340.1">
    <property type="nucleotide sequence ID" value="NZ_FWYC01000007.1"/>
</dbReference>
<protein>
    <submittedName>
        <fullName evidence="1">Uncharacterized protein</fullName>
    </submittedName>
</protein>
<reference evidence="2" key="1">
    <citation type="submission" date="2017-04" db="EMBL/GenBank/DDBJ databases">
        <authorList>
            <person name="Varghese N."/>
            <person name="Submissions S."/>
        </authorList>
    </citation>
    <scope>NUCLEOTIDE SEQUENCE [LARGE SCALE GENOMIC DNA]</scope>
    <source>
        <strain evidence="2">DSM 44073</strain>
    </source>
</reference>
<proteinExistence type="predicted"/>
<dbReference type="eggNOG" id="ENOG50325KG">
    <property type="taxonomic scope" value="Bacteria"/>
</dbReference>
<dbReference type="AlphaFoldDB" id="A0A1W2DCK7"/>
<evidence type="ECO:0000313" key="2">
    <source>
        <dbReference type="Proteomes" id="UP000192840"/>
    </source>
</evidence>
<gene>
    <name evidence="1" type="ORF">SAMN05660733_02873</name>
</gene>